<reference evidence="5 6" key="1">
    <citation type="submission" date="2022-06" db="EMBL/GenBank/DDBJ databases">
        <title>Thiomicrohabdus sp. nov, an obligately chemolithoautotrophic, sulfur-oxidizing bacterium isolated from beach of Guanyin Mountain. Amoy.</title>
        <authorList>
            <person name="Zhu H."/>
        </authorList>
    </citation>
    <scope>NUCLEOTIDE SEQUENCE [LARGE SCALE GENOMIC DNA]</scope>
    <source>
        <strain evidence="5 6">XGS-01</strain>
    </source>
</reference>
<gene>
    <name evidence="5" type="ORF">NR989_10205</name>
</gene>
<dbReference type="InterPro" id="IPR050330">
    <property type="entry name" value="Bact_OuterMem_StrucFunc"/>
</dbReference>
<feature type="region of interest" description="Disordered" evidence="2">
    <location>
        <begin position="186"/>
        <end position="212"/>
    </location>
</feature>
<dbReference type="InterPro" id="IPR006665">
    <property type="entry name" value="OmpA-like"/>
</dbReference>
<proteinExistence type="predicted"/>
<dbReference type="PANTHER" id="PTHR30329:SF21">
    <property type="entry name" value="LIPOPROTEIN YIAD-RELATED"/>
    <property type="match status" value="1"/>
</dbReference>
<feature type="domain" description="OmpA-like" evidence="4">
    <location>
        <begin position="99"/>
        <end position="212"/>
    </location>
</feature>
<dbReference type="Pfam" id="PF00691">
    <property type="entry name" value="OmpA"/>
    <property type="match status" value="1"/>
</dbReference>
<evidence type="ECO:0000256" key="1">
    <source>
        <dbReference type="PROSITE-ProRule" id="PRU00473"/>
    </source>
</evidence>
<protein>
    <submittedName>
        <fullName evidence="5">OmpA family protein</fullName>
    </submittedName>
</protein>
<feature type="signal peptide" evidence="3">
    <location>
        <begin position="1"/>
        <end position="22"/>
    </location>
</feature>
<dbReference type="CDD" id="cd07185">
    <property type="entry name" value="OmpA_C-like"/>
    <property type="match status" value="1"/>
</dbReference>
<dbReference type="EMBL" id="CP102381">
    <property type="protein sequence ID" value="WEJ62379.1"/>
    <property type="molecule type" value="Genomic_DNA"/>
</dbReference>
<keyword evidence="1" id="KW-0472">Membrane</keyword>
<dbReference type="Gene3D" id="3.30.1330.60">
    <property type="entry name" value="OmpA-like domain"/>
    <property type="match status" value="1"/>
</dbReference>
<name>A0ABY8C8S9_9GAMM</name>
<dbReference type="PANTHER" id="PTHR30329">
    <property type="entry name" value="STATOR ELEMENT OF FLAGELLAR MOTOR COMPLEX"/>
    <property type="match status" value="1"/>
</dbReference>
<keyword evidence="3" id="KW-0732">Signal</keyword>
<dbReference type="PROSITE" id="PS51123">
    <property type="entry name" value="OMPA_2"/>
    <property type="match status" value="1"/>
</dbReference>
<dbReference type="InterPro" id="IPR036737">
    <property type="entry name" value="OmpA-like_sf"/>
</dbReference>
<feature type="chain" id="PRO_5046959296" evidence="3">
    <location>
        <begin position="23"/>
        <end position="212"/>
    </location>
</feature>
<dbReference type="RefSeq" id="WP_275594636.1">
    <property type="nucleotide sequence ID" value="NZ_CP102381.1"/>
</dbReference>
<dbReference type="Proteomes" id="UP001222275">
    <property type="component" value="Chromosome"/>
</dbReference>
<feature type="compositionally biased region" description="Basic and acidic residues" evidence="2">
    <location>
        <begin position="199"/>
        <end position="212"/>
    </location>
</feature>
<evidence type="ECO:0000313" key="5">
    <source>
        <dbReference type="EMBL" id="WEJ62379.1"/>
    </source>
</evidence>
<accession>A0ABY8C8S9</accession>
<dbReference type="PRINTS" id="PR01023">
    <property type="entry name" value="NAFLGMOTY"/>
</dbReference>
<evidence type="ECO:0000259" key="4">
    <source>
        <dbReference type="PROSITE" id="PS51123"/>
    </source>
</evidence>
<dbReference type="SUPFAM" id="SSF103088">
    <property type="entry name" value="OmpA-like"/>
    <property type="match status" value="1"/>
</dbReference>
<evidence type="ECO:0000313" key="6">
    <source>
        <dbReference type="Proteomes" id="UP001222275"/>
    </source>
</evidence>
<evidence type="ECO:0000256" key="3">
    <source>
        <dbReference type="SAM" id="SignalP"/>
    </source>
</evidence>
<organism evidence="5 6">
    <name type="scientific">Thiomicrorhabdus lithotrophica</name>
    <dbReference type="NCBI Taxonomy" id="2949997"/>
    <lineage>
        <taxon>Bacteria</taxon>
        <taxon>Pseudomonadati</taxon>
        <taxon>Pseudomonadota</taxon>
        <taxon>Gammaproteobacteria</taxon>
        <taxon>Thiotrichales</taxon>
        <taxon>Piscirickettsiaceae</taxon>
        <taxon>Thiomicrorhabdus</taxon>
    </lineage>
</organism>
<evidence type="ECO:0000256" key="2">
    <source>
        <dbReference type="SAM" id="MobiDB-lite"/>
    </source>
</evidence>
<sequence>MKTKLLPLVAVIALAATSSVQAHSSVEAKGDIMAEGTSAYVVDSIGRIVRDNYNRCVRSIDWSKDTAIAKCEGWEEPKPAPVVVAPAPAPAPVAAPAPAPAPMAPAKFIGHFDFDKANVKEVPELDVFAAYMNEVADSKVAITGHTDSSGPESYNQALSVKRAQDVADYLAGKGIAADRMTVSGMGESSPVADNGTKAGRAENRRVEVEIVK</sequence>
<keyword evidence="6" id="KW-1185">Reference proteome</keyword>